<protein>
    <recommendedName>
        <fullName evidence="1">Retrovirus-related Pol polyprotein from transposon TNT 1-94-like beta-barrel domain-containing protein</fullName>
    </recommendedName>
</protein>
<name>A0A396H869_MEDTR</name>
<organism evidence="2 3">
    <name type="scientific">Medicago truncatula</name>
    <name type="common">Barrel medic</name>
    <name type="synonym">Medicago tribuloides</name>
    <dbReference type="NCBI Taxonomy" id="3880"/>
    <lineage>
        <taxon>Eukaryota</taxon>
        <taxon>Viridiplantae</taxon>
        <taxon>Streptophyta</taxon>
        <taxon>Embryophyta</taxon>
        <taxon>Tracheophyta</taxon>
        <taxon>Spermatophyta</taxon>
        <taxon>Magnoliopsida</taxon>
        <taxon>eudicotyledons</taxon>
        <taxon>Gunneridae</taxon>
        <taxon>Pentapetalae</taxon>
        <taxon>rosids</taxon>
        <taxon>fabids</taxon>
        <taxon>Fabales</taxon>
        <taxon>Fabaceae</taxon>
        <taxon>Papilionoideae</taxon>
        <taxon>50 kb inversion clade</taxon>
        <taxon>NPAAA clade</taxon>
        <taxon>Hologalegina</taxon>
        <taxon>IRL clade</taxon>
        <taxon>Trifolieae</taxon>
        <taxon>Medicago</taxon>
    </lineage>
</organism>
<sequence>MKVWDLTILVTILRSTLFLYPNETMVSGFVGHSLLTLICHFCRVSSWLLHICLWTSFKGCWFSGMMVVQPILSPTTLTLFGNSTTCLSHCVRSWILDSGASDHVVGNPSLISNLSPPNIPHSITLANGSKAQVTGIGQASPLPSLLLNCVICTWLSF</sequence>
<accession>A0A396H869</accession>
<proteinExistence type="predicted"/>
<evidence type="ECO:0000259" key="1">
    <source>
        <dbReference type="Pfam" id="PF22936"/>
    </source>
</evidence>
<comment type="caution">
    <text evidence="2">The sequence shown here is derived from an EMBL/GenBank/DDBJ whole genome shotgun (WGS) entry which is preliminary data.</text>
</comment>
<dbReference type="EMBL" id="PSQE01000007">
    <property type="protein sequence ID" value="RHN48943.1"/>
    <property type="molecule type" value="Genomic_DNA"/>
</dbReference>
<feature type="domain" description="Retrovirus-related Pol polyprotein from transposon TNT 1-94-like beta-barrel" evidence="1">
    <location>
        <begin position="94"/>
        <end position="138"/>
    </location>
</feature>
<dbReference type="Proteomes" id="UP000265566">
    <property type="component" value="Chromosome 7"/>
</dbReference>
<gene>
    <name evidence="2" type="ORF">MtrunA17_Chr7g0269211</name>
</gene>
<evidence type="ECO:0000313" key="2">
    <source>
        <dbReference type="EMBL" id="RHN48943.1"/>
    </source>
</evidence>
<reference evidence="3" key="1">
    <citation type="journal article" date="2018" name="Nat. Plants">
        <title>Whole-genome landscape of Medicago truncatula symbiotic genes.</title>
        <authorList>
            <person name="Pecrix Y."/>
            <person name="Staton S.E."/>
            <person name="Sallet E."/>
            <person name="Lelandais-Briere C."/>
            <person name="Moreau S."/>
            <person name="Carrere S."/>
            <person name="Blein T."/>
            <person name="Jardinaud M.F."/>
            <person name="Latrasse D."/>
            <person name="Zouine M."/>
            <person name="Zahm M."/>
            <person name="Kreplak J."/>
            <person name="Mayjonade B."/>
            <person name="Satge C."/>
            <person name="Perez M."/>
            <person name="Cauet S."/>
            <person name="Marande W."/>
            <person name="Chantry-Darmon C."/>
            <person name="Lopez-Roques C."/>
            <person name="Bouchez O."/>
            <person name="Berard A."/>
            <person name="Debelle F."/>
            <person name="Munos S."/>
            <person name="Bendahmane A."/>
            <person name="Berges H."/>
            <person name="Niebel A."/>
            <person name="Buitink J."/>
            <person name="Frugier F."/>
            <person name="Benhamed M."/>
            <person name="Crespi M."/>
            <person name="Gouzy J."/>
            <person name="Gamas P."/>
        </authorList>
    </citation>
    <scope>NUCLEOTIDE SEQUENCE [LARGE SCALE GENOMIC DNA]</scope>
    <source>
        <strain evidence="3">cv. Jemalong A17</strain>
    </source>
</reference>
<dbReference type="InterPro" id="IPR054722">
    <property type="entry name" value="PolX-like_BBD"/>
</dbReference>
<dbReference type="Gramene" id="rna43717">
    <property type="protein sequence ID" value="RHN48943.1"/>
    <property type="gene ID" value="gene43717"/>
</dbReference>
<dbReference type="AlphaFoldDB" id="A0A396H869"/>
<dbReference type="Pfam" id="PF22936">
    <property type="entry name" value="Pol_BBD"/>
    <property type="match status" value="1"/>
</dbReference>
<evidence type="ECO:0000313" key="3">
    <source>
        <dbReference type="Proteomes" id="UP000265566"/>
    </source>
</evidence>